<sequence length="108" mass="11147">MSVKISVMLLLASMLATADALQCYACADLLCSTTSATTCPAPADHCVKAVHDMTSIVLKSCGVANMCNSKEPGLTTYCCKGNLCNSVGAVGKNLLLLLVPMASIFVLS</sequence>
<dbReference type="InterPro" id="IPR045860">
    <property type="entry name" value="Snake_toxin-like_sf"/>
</dbReference>
<keyword evidence="1" id="KW-0732">Signal</keyword>
<protein>
    <recommendedName>
        <fullName evidence="2">UPAR/Ly6 domain-containing protein</fullName>
    </recommendedName>
</protein>
<reference evidence="3 4" key="1">
    <citation type="submission" date="2024-09" db="EMBL/GenBank/DDBJ databases">
        <title>A chromosome-level genome assembly of Gray's grenadier anchovy, Coilia grayii.</title>
        <authorList>
            <person name="Fu Z."/>
        </authorList>
    </citation>
    <scope>NUCLEOTIDE SEQUENCE [LARGE SCALE GENOMIC DNA]</scope>
    <source>
        <strain evidence="3">G4</strain>
        <tissue evidence="3">Muscle</tissue>
    </source>
</reference>
<dbReference type="Gene3D" id="2.10.60.10">
    <property type="entry name" value="CD59"/>
    <property type="match status" value="1"/>
</dbReference>
<name>A0ABD1IZW9_9TELE</name>
<dbReference type="EMBL" id="JBHFQA010000021">
    <property type="protein sequence ID" value="KAL2080483.1"/>
    <property type="molecule type" value="Genomic_DNA"/>
</dbReference>
<proteinExistence type="predicted"/>
<evidence type="ECO:0000256" key="1">
    <source>
        <dbReference type="SAM" id="SignalP"/>
    </source>
</evidence>
<dbReference type="SMART" id="SM00134">
    <property type="entry name" value="LU"/>
    <property type="match status" value="1"/>
</dbReference>
<dbReference type="AlphaFoldDB" id="A0ABD1IZW9"/>
<gene>
    <name evidence="3" type="ORF">ACEWY4_024276</name>
</gene>
<dbReference type="Proteomes" id="UP001591681">
    <property type="component" value="Unassembled WGS sequence"/>
</dbReference>
<dbReference type="InterPro" id="IPR016054">
    <property type="entry name" value="LY6_UPA_recep-like"/>
</dbReference>
<dbReference type="SUPFAM" id="SSF57302">
    <property type="entry name" value="Snake toxin-like"/>
    <property type="match status" value="1"/>
</dbReference>
<feature type="domain" description="UPAR/Ly6" evidence="2">
    <location>
        <begin position="21"/>
        <end position="97"/>
    </location>
</feature>
<keyword evidence="4" id="KW-1185">Reference proteome</keyword>
<accession>A0ABD1IZW9</accession>
<feature type="chain" id="PRO_5044883290" description="UPAR/Ly6 domain-containing protein" evidence="1">
    <location>
        <begin position="21"/>
        <end position="108"/>
    </location>
</feature>
<organism evidence="3 4">
    <name type="scientific">Coilia grayii</name>
    <name type="common">Gray's grenadier anchovy</name>
    <dbReference type="NCBI Taxonomy" id="363190"/>
    <lineage>
        <taxon>Eukaryota</taxon>
        <taxon>Metazoa</taxon>
        <taxon>Chordata</taxon>
        <taxon>Craniata</taxon>
        <taxon>Vertebrata</taxon>
        <taxon>Euteleostomi</taxon>
        <taxon>Actinopterygii</taxon>
        <taxon>Neopterygii</taxon>
        <taxon>Teleostei</taxon>
        <taxon>Clupei</taxon>
        <taxon>Clupeiformes</taxon>
        <taxon>Clupeoidei</taxon>
        <taxon>Engraulidae</taxon>
        <taxon>Coilinae</taxon>
        <taxon>Coilia</taxon>
    </lineage>
</organism>
<evidence type="ECO:0000313" key="3">
    <source>
        <dbReference type="EMBL" id="KAL2080483.1"/>
    </source>
</evidence>
<comment type="caution">
    <text evidence="3">The sequence shown here is derived from an EMBL/GenBank/DDBJ whole genome shotgun (WGS) entry which is preliminary data.</text>
</comment>
<feature type="signal peptide" evidence="1">
    <location>
        <begin position="1"/>
        <end position="20"/>
    </location>
</feature>
<evidence type="ECO:0000313" key="4">
    <source>
        <dbReference type="Proteomes" id="UP001591681"/>
    </source>
</evidence>
<evidence type="ECO:0000259" key="2">
    <source>
        <dbReference type="SMART" id="SM00134"/>
    </source>
</evidence>